<dbReference type="EMBL" id="MSFM01000001">
    <property type="protein sequence ID" value="PKY08717.1"/>
    <property type="molecule type" value="Genomic_DNA"/>
</dbReference>
<comment type="subcellular location">
    <subcellularLocation>
        <location evidence="1">Cell membrane</location>
        <topology evidence="1">Multi-pass membrane protein</topology>
    </subcellularLocation>
</comment>
<keyword evidence="5 14" id="KW-0812">Transmembrane</keyword>
<dbReference type="PANTHER" id="PTHR48022">
    <property type="entry name" value="PLASTIDIC GLUCOSE TRANSPORTER 4"/>
    <property type="match status" value="1"/>
</dbReference>
<dbReference type="GO" id="GO:0005351">
    <property type="term" value="F:carbohydrate:proton symporter activity"/>
    <property type="evidence" value="ECO:0007669"/>
    <property type="project" value="TreeGrafter"/>
</dbReference>
<reference evidence="16" key="1">
    <citation type="submission" date="2016-12" db="EMBL/GenBank/DDBJ databases">
        <title>The genomes of Aspergillus section Nigri reveals drivers in fungal speciation.</title>
        <authorList>
            <consortium name="DOE Joint Genome Institute"/>
            <person name="Vesth T.C."/>
            <person name="Nybo J."/>
            <person name="Theobald S."/>
            <person name="Brandl J."/>
            <person name="Frisvad J.C."/>
            <person name="Nielsen K.F."/>
            <person name="Lyhne E.K."/>
            <person name="Kogle M.E."/>
            <person name="Kuo A."/>
            <person name="Riley R."/>
            <person name="Clum A."/>
            <person name="Nolan M."/>
            <person name="Lipzen A."/>
            <person name="Salamov A."/>
            <person name="Henrissat B."/>
            <person name="Wiebenga A."/>
            <person name="De vries R.P."/>
            <person name="Grigoriev I.V."/>
            <person name="Mortensen U.H."/>
            <person name="Andersen M.R."/>
            <person name="Baker S.E."/>
        </authorList>
    </citation>
    <scope>NUCLEOTIDE SEQUENCE</scope>
    <source>
        <strain evidence="16">IBT 28561</strain>
    </source>
</reference>
<evidence type="ECO:0000313" key="16">
    <source>
        <dbReference type="EMBL" id="PKY08717.1"/>
    </source>
</evidence>
<proteinExistence type="inferred from homology"/>
<dbReference type="InterPro" id="IPR036259">
    <property type="entry name" value="MFS_trans_sf"/>
</dbReference>
<evidence type="ECO:0000256" key="3">
    <source>
        <dbReference type="ARBA" id="ARBA00022448"/>
    </source>
</evidence>
<dbReference type="PRINTS" id="PR00171">
    <property type="entry name" value="SUGRTRNSPORT"/>
</dbReference>
<dbReference type="PROSITE" id="PS50850">
    <property type="entry name" value="MFS"/>
    <property type="match status" value="1"/>
</dbReference>
<accession>A0A2I1DFQ9</accession>
<evidence type="ECO:0000256" key="11">
    <source>
        <dbReference type="ARBA" id="ARBA00038682"/>
    </source>
</evidence>
<evidence type="ECO:0000313" key="17">
    <source>
        <dbReference type="Proteomes" id="UP000234254"/>
    </source>
</evidence>
<feature type="transmembrane region" description="Helical" evidence="14">
    <location>
        <begin position="324"/>
        <end position="346"/>
    </location>
</feature>
<dbReference type="Pfam" id="PF00083">
    <property type="entry name" value="Sugar_tr"/>
    <property type="match status" value="1"/>
</dbReference>
<keyword evidence="3 13" id="KW-0813">Transport</keyword>
<keyword evidence="7" id="KW-0672">Quinate metabolism</keyword>
<comment type="similarity">
    <text evidence="2 13">Belongs to the major facilitator superfamily. Sugar transporter (TC 2.A.1.1) family.</text>
</comment>
<dbReference type="InterPro" id="IPR050360">
    <property type="entry name" value="MFS_Sugar_Transporters"/>
</dbReference>
<keyword evidence="9 14" id="KW-0472">Membrane</keyword>
<evidence type="ECO:0000256" key="5">
    <source>
        <dbReference type="ARBA" id="ARBA00022692"/>
    </source>
</evidence>
<dbReference type="VEuPathDB" id="FungiDB:P168DRAFT_323793"/>
<dbReference type="InterPro" id="IPR005828">
    <property type="entry name" value="MFS_sugar_transport-like"/>
</dbReference>
<dbReference type="InterPro" id="IPR020846">
    <property type="entry name" value="MFS_dom"/>
</dbReference>
<keyword evidence="17" id="KW-1185">Reference proteome</keyword>
<feature type="domain" description="Major facilitator superfamily (MFS) profile" evidence="15">
    <location>
        <begin position="24"/>
        <end position="481"/>
    </location>
</feature>
<evidence type="ECO:0000256" key="10">
    <source>
        <dbReference type="ARBA" id="ARBA00037560"/>
    </source>
</evidence>
<evidence type="ECO:0000256" key="8">
    <source>
        <dbReference type="ARBA" id="ARBA00022989"/>
    </source>
</evidence>
<dbReference type="RefSeq" id="XP_024697311.1">
    <property type="nucleotide sequence ID" value="XM_024840735.1"/>
</dbReference>
<dbReference type="SUPFAM" id="SSF103473">
    <property type="entry name" value="MFS general substrate transporter"/>
    <property type="match status" value="1"/>
</dbReference>
<feature type="transmembrane region" description="Helical" evidence="14">
    <location>
        <begin position="21"/>
        <end position="48"/>
    </location>
</feature>
<comment type="subunit">
    <text evidence="11">Interacts with creB.</text>
</comment>
<dbReference type="GO" id="GO:0005886">
    <property type="term" value="C:plasma membrane"/>
    <property type="evidence" value="ECO:0007669"/>
    <property type="project" value="UniProtKB-SubCell"/>
</dbReference>
<feature type="transmembrane region" description="Helical" evidence="14">
    <location>
        <begin position="160"/>
        <end position="178"/>
    </location>
</feature>
<dbReference type="InterPro" id="IPR005829">
    <property type="entry name" value="Sugar_transporter_CS"/>
</dbReference>
<keyword evidence="8 14" id="KW-1133">Transmembrane helix</keyword>
<evidence type="ECO:0000256" key="14">
    <source>
        <dbReference type="SAM" id="Phobius"/>
    </source>
</evidence>
<feature type="transmembrane region" description="Helical" evidence="14">
    <location>
        <begin position="395"/>
        <end position="415"/>
    </location>
</feature>
<feature type="transmembrane region" description="Helical" evidence="14">
    <location>
        <begin position="282"/>
        <end position="304"/>
    </location>
</feature>
<evidence type="ECO:0000256" key="13">
    <source>
        <dbReference type="RuleBase" id="RU003346"/>
    </source>
</evidence>
<comment type="caution">
    <text evidence="16">The sequence shown here is derived from an EMBL/GenBank/DDBJ whole genome shotgun (WGS) entry which is preliminary data.</text>
</comment>
<evidence type="ECO:0000259" key="15">
    <source>
        <dbReference type="PROSITE" id="PS50850"/>
    </source>
</evidence>
<evidence type="ECO:0000256" key="12">
    <source>
        <dbReference type="ARBA" id="ARBA00043213"/>
    </source>
</evidence>
<dbReference type="PROSITE" id="PS00217">
    <property type="entry name" value="SUGAR_TRANSPORT_2"/>
    <property type="match status" value="1"/>
</dbReference>
<feature type="transmembrane region" description="Helical" evidence="14">
    <location>
        <begin position="68"/>
        <end position="88"/>
    </location>
</feature>
<dbReference type="GeneID" id="36548259"/>
<evidence type="ECO:0000256" key="7">
    <source>
        <dbReference type="ARBA" id="ARBA00022911"/>
    </source>
</evidence>
<name>A0A2I1DFQ9_ASPC2</name>
<organism evidence="16 17">
    <name type="scientific">Aspergillus campestris (strain IBT 28561)</name>
    <dbReference type="NCBI Taxonomy" id="1392248"/>
    <lineage>
        <taxon>Eukaryota</taxon>
        <taxon>Fungi</taxon>
        <taxon>Dikarya</taxon>
        <taxon>Ascomycota</taxon>
        <taxon>Pezizomycotina</taxon>
        <taxon>Eurotiomycetes</taxon>
        <taxon>Eurotiomycetidae</taxon>
        <taxon>Eurotiales</taxon>
        <taxon>Aspergillaceae</taxon>
        <taxon>Aspergillus</taxon>
        <taxon>Aspergillus subgen. Circumdati</taxon>
    </lineage>
</organism>
<dbReference type="Proteomes" id="UP000234254">
    <property type="component" value="Unassembled WGS sequence"/>
</dbReference>
<dbReference type="AlphaFoldDB" id="A0A2I1DFQ9"/>
<feature type="transmembrane region" description="Helical" evidence="14">
    <location>
        <begin position="353"/>
        <end position="375"/>
    </location>
</feature>
<feature type="transmembrane region" description="Helical" evidence="14">
    <location>
        <begin position="456"/>
        <end position="477"/>
    </location>
</feature>
<evidence type="ECO:0000256" key="9">
    <source>
        <dbReference type="ARBA" id="ARBA00023136"/>
    </source>
</evidence>
<feature type="transmembrane region" description="Helical" evidence="14">
    <location>
        <begin position="125"/>
        <end position="148"/>
    </location>
</feature>
<feature type="transmembrane region" description="Helical" evidence="14">
    <location>
        <begin position="100"/>
        <end position="119"/>
    </location>
</feature>
<protein>
    <recommendedName>
        <fullName evidence="12">Quinate transporter</fullName>
    </recommendedName>
</protein>
<feature type="transmembrane region" description="Helical" evidence="14">
    <location>
        <begin position="193"/>
        <end position="214"/>
    </location>
</feature>
<evidence type="ECO:0000256" key="2">
    <source>
        <dbReference type="ARBA" id="ARBA00010992"/>
    </source>
</evidence>
<dbReference type="Gene3D" id="1.20.1250.20">
    <property type="entry name" value="MFS general substrate transporter like domains"/>
    <property type="match status" value="1"/>
</dbReference>
<dbReference type="NCBIfam" id="TIGR00879">
    <property type="entry name" value="SP"/>
    <property type="match status" value="1"/>
</dbReference>
<keyword evidence="4" id="KW-1003">Cell membrane</keyword>
<comment type="function">
    <text evidence="10">Integral membrane transporter that imports quinic acid to be catabolized as a carbon source.</text>
</comment>
<gene>
    <name evidence="16" type="ORF">P168DRAFT_323793</name>
</gene>
<evidence type="ECO:0000256" key="1">
    <source>
        <dbReference type="ARBA" id="ARBA00004651"/>
    </source>
</evidence>
<dbReference type="FunFam" id="1.20.1250.20:FF:000026">
    <property type="entry name" value="MFS quinate transporter QutD"/>
    <property type="match status" value="1"/>
</dbReference>
<dbReference type="PROSITE" id="PS00216">
    <property type="entry name" value="SUGAR_TRANSPORT_1"/>
    <property type="match status" value="1"/>
</dbReference>
<keyword evidence="6" id="KW-0832">Ubl conjugation</keyword>
<dbReference type="PANTHER" id="PTHR48022:SF34">
    <property type="entry name" value="MAJOR FACILITATOR SUPERFAMILY (MFS) PROFILE DOMAIN-CONTAINING PROTEIN-RELATED"/>
    <property type="match status" value="1"/>
</dbReference>
<dbReference type="OrthoDB" id="508119at2759"/>
<evidence type="ECO:0000256" key="6">
    <source>
        <dbReference type="ARBA" id="ARBA00022843"/>
    </source>
</evidence>
<sequence>MGVLSLVEDRPTPKEVYNWRIYLLAAVASFTSCMIGYDSAFIGTTIQLDSFKEEFNWDAMSPGKQDLVSANIVSLYQAGAFFGAFFAYPIGHFWGRKWGLMCSALIFTLGAGLMLGATGDRGLGLIYGGRVLAGLGVGAGSNITPIYISELAPPAIRGRLVGVYELGWQIGGLVGFWICYGVDSTMPPSHKQWIIPFAVQLIPSGLLICGSLFIKESPRWLFLRGRREEAIESLSWVRQLPEDHIYMVEEIGAIDRALEEQRTTMGLGFWKPFMLVWTNKKIMYRLFVGSMLFLWQNGSGINAINYYSPTVFASIGVKGGNTSLFTTGIFGVVKTVVTFVWLLWLIDHVGRRMLLLVGAAGGSICLWIVGAYIKIADTKNSDNTEMDGGGIMAMFFFYLWTVFYTPSWNGTPWVINSEMFEPNIRSLAQACAAGSNWLWNFLISRFTPQMFDKMDYGVYFFFATLMIFSIVFVFFFVPETKGVPLENMDGLFEHKPIWRAHGEVIARLREDEMQFRRDVEEAGGSKLGWSGLRRLFRAPPSATTP</sequence>
<evidence type="ECO:0000256" key="4">
    <source>
        <dbReference type="ARBA" id="ARBA00022475"/>
    </source>
</evidence>
<dbReference type="InterPro" id="IPR003663">
    <property type="entry name" value="Sugar/inositol_transpt"/>
</dbReference>